<dbReference type="PROSITE" id="PS00086">
    <property type="entry name" value="CYTOCHROME_P450"/>
    <property type="match status" value="1"/>
</dbReference>
<evidence type="ECO:0000256" key="1">
    <source>
        <dbReference type="ARBA" id="ARBA00010617"/>
    </source>
</evidence>
<reference evidence="8 9" key="1">
    <citation type="submission" date="2017-08" db="EMBL/GenBank/DDBJ databases">
        <authorList>
            <person name="de Groot N.N."/>
        </authorList>
    </citation>
    <scope>NUCLEOTIDE SEQUENCE [LARGE SCALE GENOMIC DNA]</scope>
    <source>
        <strain evidence="8 9">PfR 37</strain>
    </source>
</reference>
<dbReference type="Pfam" id="PF00067">
    <property type="entry name" value="p450"/>
    <property type="match status" value="1"/>
</dbReference>
<evidence type="ECO:0000256" key="3">
    <source>
        <dbReference type="ARBA" id="ARBA00022723"/>
    </source>
</evidence>
<evidence type="ECO:0000256" key="4">
    <source>
        <dbReference type="ARBA" id="ARBA00023002"/>
    </source>
</evidence>
<dbReference type="Pfam" id="PF01042">
    <property type="entry name" value="Ribonuc_L-PSP"/>
    <property type="match status" value="1"/>
</dbReference>
<dbReference type="GO" id="GO:0004497">
    <property type="term" value="F:monooxygenase activity"/>
    <property type="evidence" value="ECO:0007669"/>
    <property type="project" value="UniProtKB-KW"/>
</dbReference>
<dbReference type="FunFam" id="1.10.630.10:FF:000018">
    <property type="entry name" value="Cytochrome P450 monooxygenase"/>
    <property type="match status" value="1"/>
</dbReference>
<dbReference type="InterPro" id="IPR036396">
    <property type="entry name" value="Cyt_P450_sf"/>
</dbReference>
<evidence type="ECO:0000313" key="8">
    <source>
        <dbReference type="EMBL" id="PKH18355.1"/>
    </source>
</evidence>
<keyword evidence="4 7" id="KW-0560">Oxidoreductase</keyword>
<dbReference type="InterPro" id="IPR006175">
    <property type="entry name" value="YjgF/YER057c/UK114"/>
</dbReference>
<dbReference type="GO" id="GO:0016705">
    <property type="term" value="F:oxidoreductase activity, acting on paired donors, with incorporation or reduction of molecular oxygen"/>
    <property type="evidence" value="ECO:0007669"/>
    <property type="project" value="InterPro"/>
</dbReference>
<evidence type="ECO:0000256" key="5">
    <source>
        <dbReference type="ARBA" id="ARBA00023004"/>
    </source>
</evidence>
<dbReference type="SUPFAM" id="SSF48264">
    <property type="entry name" value="Cytochrome P450"/>
    <property type="match status" value="1"/>
</dbReference>
<dbReference type="Gene3D" id="3.30.1330.40">
    <property type="entry name" value="RutC-like"/>
    <property type="match status" value="1"/>
</dbReference>
<evidence type="ECO:0000313" key="9">
    <source>
        <dbReference type="Proteomes" id="UP000233564"/>
    </source>
</evidence>
<evidence type="ECO:0000256" key="2">
    <source>
        <dbReference type="ARBA" id="ARBA00022617"/>
    </source>
</evidence>
<dbReference type="Gene3D" id="1.10.630.10">
    <property type="entry name" value="Cytochrome P450"/>
    <property type="match status" value="1"/>
</dbReference>
<keyword evidence="6 7" id="KW-0503">Monooxygenase</keyword>
<evidence type="ECO:0000256" key="7">
    <source>
        <dbReference type="RuleBase" id="RU000461"/>
    </source>
</evidence>
<keyword evidence="3 7" id="KW-0479">Metal-binding</keyword>
<dbReference type="PANTHER" id="PTHR46696:SF3">
    <property type="entry name" value="PULCHERRIMINIC ACID SYNTHASE"/>
    <property type="match status" value="1"/>
</dbReference>
<dbReference type="InterPro" id="IPR017972">
    <property type="entry name" value="Cyt_P450_CS"/>
</dbReference>
<dbReference type="InterPro" id="IPR035959">
    <property type="entry name" value="RutC-like_sf"/>
</dbReference>
<sequence length="539" mass="60371">MALQSIPDFSDPRTISDPYDAFAYLRHHHPLYWSQHYNAWLMTRFDDVASAQGDTRRYSSNRMRALVNAQVPVHEQAALEPFIEKASRWMYSQDGKVHEAGRKVLGKAFTPRAIDALAGDIERIVDDLLAQLSPQPELMTELFDKIPALILAHIFGIAAQDALKIRRWTDAIIVFMVGSTDPAFGPREALHAMQQMYEQFSLLVDERRLSALAGNDLVSQVIAAGDKALMSKDDVLAQLAFVVVAATTTSADQLGIIMFYLLSNPEALAELKTHPGLIPNAIEEALRICPAGQLSHRVLTEDVTLHGQTMHKGDLVYLIRAAANRDPRHFSDPDRFDIHRQKRDHLAFGRGPHFCMGTLLFKLEAKVVFSRLLQRFPNVRLIRSQPPAWRTNSLQFRGLSHIHVALEPASGSITRCFSAAPWEKNGGYCRALRAGNLVVTSGTVAFDERGNPYAPGDVYRQTRRCLEIIEAALEQLGVDRTLVVATRMYTTDVAWWPQIAKAHQEFFSDCPPTTMLLGVNQLIAPDYLIEIEAQAWTGQ</sequence>
<dbReference type="SUPFAM" id="SSF55298">
    <property type="entry name" value="YjgF-like"/>
    <property type="match status" value="1"/>
</dbReference>
<protein>
    <submittedName>
        <fullName evidence="8">Cytochrome</fullName>
    </submittedName>
</protein>
<dbReference type="InterPro" id="IPR001128">
    <property type="entry name" value="Cyt_P450"/>
</dbReference>
<dbReference type="PRINTS" id="PR00359">
    <property type="entry name" value="BP450"/>
</dbReference>
<dbReference type="PANTHER" id="PTHR46696">
    <property type="entry name" value="P450, PUTATIVE (EUROFUNG)-RELATED"/>
    <property type="match status" value="1"/>
</dbReference>
<dbReference type="AlphaFoldDB" id="A0A2N1E1R7"/>
<accession>A0A2N1E1R7</accession>
<dbReference type="Proteomes" id="UP000233564">
    <property type="component" value="Unassembled WGS sequence"/>
</dbReference>
<name>A0A2N1E1R7_PSEFL</name>
<dbReference type="GO" id="GO:0020037">
    <property type="term" value="F:heme binding"/>
    <property type="evidence" value="ECO:0007669"/>
    <property type="project" value="InterPro"/>
</dbReference>
<organism evidence="8 9">
    <name type="scientific">Pseudomonas fluorescens</name>
    <dbReference type="NCBI Taxonomy" id="294"/>
    <lineage>
        <taxon>Bacteria</taxon>
        <taxon>Pseudomonadati</taxon>
        <taxon>Pseudomonadota</taxon>
        <taxon>Gammaproteobacteria</taxon>
        <taxon>Pseudomonadales</taxon>
        <taxon>Pseudomonadaceae</taxon>
        <taxon>Pseudomonas</taxon>
    </lineage>
</organism>
<evidence type="ECO:0000256" key="6">
    <source>
        <dbReference type="ARBA" id="ARBA00023033"/>
    </source>
</evidence>
<dbReference type="EMBL" id="NVXX01000028">
    <property type="protein sequence ID" value="PKH18355.1"/>
    <property type="molecule type" value="Genomic_DNA"/>
</dbReference>
<comment type="caution">
    <text evidence="8">The sequence shown here is derived from an EMBL/GenBank/DDBJ whole genome shotgun (WGS) entry which is preliminary data.</text>
</comment>
<dbReference type="InterPro" id="IPR002397">
    <property type="entry name" value="Cyt_P450_B"/>
</dbReference>
<dbReference type="CDD" id="cd06154">
    <property type="entry name" value="YjgF_YER057c_UK114_like_6"/>
    <property type="match status" value="1"/>
</dbReference>
<dbReference type="GO" id="GO:0005506">
    <property type="term" value="F:iron ion binding"/>
    <property type="evidence" value="ECO:0007669"/>
    <property type="project" value="InterPro"/>
</dbReference>
<proteinExistence type="inferred from homology"/>
<keyword evidence="2 7" id="KW-0349">Heme</keyword>
<dbReference type="RefSeq" id="WP_101220641.1">
    <property type="nucleotide sequence ID" value="NZ_KZ478005.1"/>
</dbReference>
<keyword evidence="5 7" id="KW-0408">Iron</keyword>
<comment type="similarity">
    <text evidence="1 7">Belongs to the cytochrome P450 family.</text>
</comment>
<gene>
    <name evidence="8" type="ORF">CIB54_18670</name>
</gene>